<evidence type="ECO:0000313" key="3">
    <source>
        <dbReference type="EMBL" id="KIL62988.1"/>
    </source>
</evidence>
<evidence type="ECO:0000259" key="2">
    <source>
        <dbReference type="Pfam" id="PF02223"/>
    </source>
</evidence>
<dbReference type="Proteomes" id="UP000054549">
    <property type="component" value="Unassembled WGS sequence"/>
</dbReference>
<dbReference type="AlphaFoldDB" id="A0A0C2X2Q9"/>
<dbReference type="InterPro" id="IPR039430">
    <property type="entry name" value="Thymidylate_kin-like_dom"/>
</dbReference>
<dbReference type="GO" id="GO:0006233">
    <property type="term" value="P:dTDP biosynthetic process"/>
    <property type="evidence" value="ECO:0007669"/>
    <property type="project" value="TreeGrafter"/>
</dbReference>
<gene>
    <name evidence="3" type="ORF">M378DRAFT_80469</name>
</gene>
<dbReference type="OrthoDB" id="425602at2759"/>
<evidence type="ECO:0000256" key="1">
    <source>
        <dbReference type="ARBA" id="ARBA00009776"/>
    </source>
</evidence>
<dbReference type="PANTHER" id="PTHR10344">
    <property type="entry name" value="THYMIDYLATE KINASE"/>
    <property type="match status" value="1"/>
</dbReference>
<dbReference type="GO" id="GO:0004798">
    <property type="term" value="F:dTMP kinase activity"/>
    <property type="evidence" value="ECO:0007669"/>
    <property type="project" value="TreeGrafter"/>
</dbReference>
<dbReference type="GO" id="GO:0005829">
    <property type="term" value="C:cytosol"/>
    <property type="evidence" value="ECO:0007669"/>
    <property type="project" value="TreeGrafter"/>
</dbReference>
<dbReference type="EMBL" id="KN818264">
    <property type="protein sequence ID" value="KIL62988.1"/>
    <property type="molecule type" value="Genomic_DNA"/>
</dbReference>
<dbReference type="InParanoid" id="A0A0C2X2Q9"/>
<dbReference type="GO" id="GO:0006227">
    <property type="term" value="P:dUDP biosynthetic process"/>
    <property type="evidence" value="ECO:0007669"/>
    <property type="project" value="TreeGrafter"/>
</dbReference>
<organism evidence="3 4">
    <name type="scientific">Amanita muscaria (strain Koide BX008)</name>
    <dbReference type="NCBI Taxonomy" id="946122"/>
    <lineage>
        <taxon>Eukaryota</taxon>
        <taxon>Fungi</taxon>
        <taxon>Dikarya</taxon>
        <taxon>Basidiomycota</taxon>
        <taxon>Agaricomycotina</taxon>
        <taxon>Agaricomycetes</taxon>
        <taxon>Agaricomycetidae</taxon>
        <taxon>Agaricales</taxon>
        <taxon>Pluteineae</taxon>
        <taxon>Amanitaceae</taxon>
        <taxon>Amanita</taxon>
    </lineage>
</organism>
<proteinExistence type="inferred from homology"/>
<feature type="domain" description="Thymidylate kinase-like" evidence="2">
    <location>
        <begin position="1"/>
        <end position="96"/>
    </location>
</feature>
<reference evidence="3 4" key="1">
    <citation type="submission" date="2014-04" db="EMBL/GenBank/DDBJ databases">
        <title>Evolutionary Origins and Diversification of the Mycorrhizal Mutualists.</title>
        <authorList>
            <consortium name="DOE Joint Genome Institute"/>
            <consortium name="Mycorrhizal Genomics Consortium"/>
            <person name="Kohler A."/>
            <person name="Kuo A."/>
            <person name="Nagy L.G."/>
            <person name="Floudas D."/>
            <person name="Copeland A."/>
            <person name="Barry K.W."/>
            <person name="Cichocki N."/>
            <person name="Veneault-Fourrey C."/>
            <person name="LaButti K."/>
            <person name="Lindquist E.A."/>
            <person name="Lipzen A."/>
            <person name="Lundell T."/>
            <person name="Morin E."/>
            <person name="Murat C."/>
            <person name="Riley R."/>
            <person name="Ohm R."/>
            <person name="Sun H."/>
            <person name="Tunlid A."/>
            <person name="Henrissat B."/>
            <person name="Grigoriev I.V."/>
            <person name="Hibbett D.S."/>
            <person name="Martin F."/>
        </authorList>
    </citation>
    <scope>NUCLEOTIDE SEQUENCE [LARGE SCALE GENOMIC DNA]</scope>
    <source>
        <strain evidence="3 4">Koide BX008</strain>
    </source>
</reference>
<protein>
    <recommendedName>
        <fullName evidence="2">Thymidylate kinase-like domain-containing protein</fullName>
    </recommendedName>
</protein>
<dbReference type="STRING" id="946122.A0A0C2X2Q9"/>
<dbReference type="InterPro" id="IPR027417">
    <property type="entry name" value="P-loop_NTPase"/>
</dbReference>
<accession>A0A0C2X2Q9</accession>
<dbReference type="SUPFAM" id="SSF52540">
    <property type="entry name" value="P-loop containing nucleoside triphosphate hydrolases"/>
    <property type="match status" value="1"/>
</dbReference>
<comment type="similarity">
    <text evidence="1">Belongs to the thymidylate kinase family.</text>
</comment>
<dbReference type="GO" id="GO:0006235">
    <property type="term" value="P:dTTP biosynthetic process"/>
    <property type="evidence" value="ECO:0007669"/>
    <property type="project" value="TreeGrafter"/>
</dbReference>
<dbReference type="PANTHER" id="PTHR10344:SF1">
    <property type="entry name" value="THYMIDYLATE KINASE"/>
    <property type="match status" value="1"/>
</dbReference>
<name>A0A0C2X2Q9_AMAMK</name>
<dbReference type="HOGENOM" id="CLU_2009291_0_0_1"/>
<feature type="non-terminal residue" evidence="3">
    <location>
        <position position="1"/>
    </location>
</feature>
<evidence type="ECO:0000313" key="4">
    <source>
        <dbReference type="Proteomes" id="UP000054549"/>
    </source>
</evidence>
<dbReference type="Pfam" id="PF02223">
    <property type="entry name" value="Thymidylate_kin"/>
    <property type="match status" value="1"/>
</dbReference>
<keyword evidence="4" id="KW-1185">Reference proteome</keyword>
<dbReference type="Gene3D" id="3.40.50.300">
    <property type="entry name" value="P-loop containing nucleotide triphosphate hydrolases"/>
    <property type="match status" value="1"/>
</dbReference>
<sequence>GKSTQPPAVLSHLQGNGIKVKLLKFSNGSTPIVGKMIDPYYLKSQSDMEDRTTHLLFSATYVCYHATAASIERDLSADILILADRYAFAEMLYQAKVSPSEWCRSPEISILAHNPLIISHLIKL</sequence>
<dbReference type="GO" id="GO:0005634">
    <property type="term" value="C:nucleus"/>
    <property type="evidence" value="ECO:0007669"/>
    <property type="project" value="TreeGrafter"/>
</dbReference>
<dbReference type="GO" id="GO:0004550">
    <property type="term" value="F:nucleoside diphosphate kinase activity"/>
    <property type="evidence" value="ECO:0007669"/>
    <property type="project" value="TreeGrafter"/>
</dbReference>